<evidence type="ECO:0000313" key="3">
    <source>
        <dbReference type="Proteomes" id="UP000478546"/>
    </source>
</evidence>
<name>A0A6B2HA78_9BACT</name>
<feature type="transmembrane region" description="Helical" evidence="1">
    <location>
        <begin position="363"/>
        <end position="382"/>
    </location>
</feature>
<dbReference type="AlphaFoldDB" id="A0A6B2HA78"/>
<dbReference type="RefSeq" id="WP_162347242.1">
    <property type="nucleotide sequence ID" value="NZ_JAAEAA010000021.1"/>
</dbReference>
<evidence type="ECO:0000313" key="2">
    <source>
        <dbReference type="EMBL" id="NDK57180.1"/>
    </source>
</evidence>
<feature type="transmembrane region" description="Helical" evidence="1">
    <location>
        <begin position="143"/>
        <end position="176"/>
    </location>
</feature>
<accession>A0A6B2HA78</accession>
<keyword evidence="1" id="KW-0812">Transmembrane</keyword>
<proteinExistence type="predicted"/>
<dbReference type="EMBL" id="JAAEAA010000021">
    <property type="protein sequence ID" value="NDK57180.1"/>
    <property type="molecule type" value="Genomic_DNA"/>
</dbReference>
<dbReference type="Proteomes" id="UP000478546">
    <property type="component" value="Unassembled WGS sequence"/>
</dbReference>
<reference evidence="2 3" key="1">
    <citation type="submission" date="2020-01" db="EMBL/GenBank/DDBJ databases">
        <authorList>
            <person name="Kim M.K."/>
        </authorList>
    </citation>
    <scope>NUCLEOTIDE SEQUENCE [LARGE SCALE GENOMIC DNA]</scope>
    <source>
        <strain evidence="2 3">BT213</strain>
    </source>
</reference>
<keyword evidence="1" id="KW-0472">Membrane</keyword>
<feature type="transmembrane region" description="Helical" evidence="1">
    <location>
        <begin position="290"/>
        <end position="311"/>
    </location>
</feature>
<feature type="transmembrane region" description="Helical" evidence="1">
    <location>
        <begin position="224"/>
        <end position="243"/>
    </location>
</feature>
<gene>
    <name evidence="2" type="ORF">GWO68_14745</name>
</gene>
<evidence type="ECO:0000256" key="1">
    <source>
        <dbReference type="SAM" id="Phobius"/>
    </source>
</evidence>
<keyword evidence="1" id="KW-1133">Transmembrane helix</keyword>
<protein>
    <submittedName>
        <fullName evidence="2">Uncharacterized protein</fullName>
    </submittedName>
</protein>
<dbReference type="Pfam" id="PF19510">
    <property type="entry name" value="DUF6044"/>
    <property type="match status" value="1"/>
</dbReference>
<feature type="transmembrane region" description="Helical" evidence="1">
    <location>
        <begin position="318"/>
        <end position="339"/>
    </location>
</feature>
<sequence length="595" mass="68739">MALKTVAQNKSTRYNLSQPEETGNVLFWIGLAFVILLFSLPRILLGEDSYITIHDNLDSELVWKMIMTEGGKLIGDNAVTQRVMNGFPSKLYPSQFNISVWFFLFLSPFQAYAVNEVVVHAIAFIGMFLLLKRFVLPSKNYNWIVLGVSVTFAALPFYSVYGLSITGQPFLLYAFLTLLNKGYNWKSYSIIVLYAFYSSLPLTGFFILIVLAGWFIVQYYQTRVINVPFLLGSILLGLCYVITEHNLLYMMLLESGYVSHRLDYASENIFSNDINELIKNTTDGFVFGNYHAATVHRPVLIAALIALIISWRRKDYRAYGNIMVLLVIAWILSLIQAAYKSYALVELKDAISIIKTFDFSRFFWFRPLVWFVTFALSLVVIAKGKKWGKVLAGFCVLLQLAFCLKSTTQTTNEFNENRHLLMAKYFGAPRLEQNLSVTYKEFYSEPLFKEIKEYINRPQASYRVLNIGFHPSIAQFNGFYTLDGYQNNYPLEYKKQFKKIIEEELAKNDKWQSYFDGWGSRFYILPAELDNYYDNVKTKSVVIRQLNINTSVAKSMGAEYIFSSIEIENAPEIGMHLEKVFEHKDSPWRIYLYSL</sequence>
<dbReference type="InterPro" id="IPR046107">
    <property type="entry name" value="DUF6044"/>
</dbReference>
<feature type="transmembrane region" description="Helical" evidence="1">
    <location>
        <begin position="188"/>
        <end position="217"/>
    </location>
</feature>
<feature type="transmembrane region" description="Helical" evidence="1">
    <location>
        <begin position="117"/>
        <end position="136"/>
    </location>
</feature>
<keyword evidence="3" id="KW-1185">Reference proteome</keyword>
<comment type="caution">
    <text evidence="2">The sequence shown here is derived from an EMBL/GenBank/DDBJ whole genome shotgun (WGS) entry which is preliminary data.</text>
</comment>
<organism evidence="2 3">
    <name type="scientific">Pontibacter fetidus</name>
    <dbReference type="NCBI Taxonomy" id="2700082"/>
    <lineage>
        <taxon>Bacteria</taxon>
        <taxon>Pseudomonadati</taxon>
        <taxon>Bacteroidota</taxon>
        <taxon>Cytophagia</taxon>
        <taxon>Cytophagales</taxon>
        <taxon>Hymenobacteraceae</taxon>
        <taxon>Pontibacter</taxon>
    </lineage>
</organism>
<feature type="transmembrane region" description="Helical" evidence="1">
    <location>
        <begin position="25"/>
        <end position="45"/>
    </location>
</feature>